<evidence type="ECO:0000256" key="8">
    <source>
        <dbReference type="ARBA" id="ARBA00048793"/>
    </source>
</evidence>
<proteinExistence type="inferred from homology"/>
<keyword evidence="6 9" id="KW-0560">Oxidoreductase</keyword>
<evidence type="ECO:0000256" key="6">
    <source>
        <dbReference type="ARBA" id="ARBA00023002"/>
    </source>
</evidence>
<dbReference type="InterPro" id="IPR013752">
    <property type="entry name" value="KPA_reductase"/>
</dbReference>
<evidence type="ECO:0000256" key="2">
    <source>
        <dbReference type="ARBA" id="ARBA00007870"/>
    </source>
</evidence>
<dbReference type="InterPro" id="IPR008927">
    <property type="entry name" value="6-PGluconate_DH-like_C_sf"/>
</dbReference>
<evidence type="ECO:0000259" key="11">
    <source>
        <dbReference type="Pfam" id="PF08546"/>
    </source>
</evidence>
<comment type="pathway">
    <text evidence="1 9">Cofactor biosynthesis; (R)-pantothenate biosynthesis; (R)-pantoate from 3-methyl-2-oxobutanoate: step 2/2.</text>
</comment>
<dbReference type="Pfam" id="PF02558">
    <property type="entry name" value="ApbA"/>
    <property type="match status" value="1"/>
</dbReference>
<evidence type="ECO:0000256" key="9">
    <source>
        <dbReference type="RuleBase" id="RU362068"/>
    </source>
</evidence>
<dbReference type="Pfam" id="PF08546">
    <property type="entry name" value="ApbA_C"/>
    <property type="match status" value="1"/>
</dbReference>
<evidence type="ECO:0000256" key="1">
    <source>
        <dbReference type="ARBA" id="ARBA00004994"/>
    </source>
</evidence>
<evidence type="ECO:0000313" key="13">
    <source>
        <dbReference type="Proteomes" id="UP000184603"/>
    </source>
</evidence>
<dbReference type="InterPro" id="IPR050838">
    <property type="entry name" value="Ketopantoate_reductase"/>
</dbReference>
<protein>
    <recommendedName>
        <fullName evidence="4 9">2-dehydropantoate 2-reductase</fullName>
        <ecNumber evidence="3 9">1.1.1.169</ecNumber>
    </recommendedName>
    <alternativeName>
        <fullName evidence="7 9">Ketopantoate reductase</fullName>
    </alternativeName>
</protein>
<dbReference type="PANTHER" id="PTHR43765">
    <property type="entry name" value="2-DEHYDROPANTOATE 2-REDUCTASE-RELATED"/>
    <property type="match status" value="1"/>
</dbReference>
<organism evidence="12 13">
    <name type="scientific">Desulfopila aestuarii DSM 18488</name>
    <dbReference type="NCBI Taxonomy" id="1121416"/>
    <lineage>
        <taxon>Bacteria</taxon>
        <taxon>Pseudomonadati</taxon>
        <taxon>Thermodesulfobacteriota</taxon>
        <taxon>Desulfobulbia</taxon>
        <taxon>Desulfobulbales</taxon>
        <taxon>Desulfocapsaceae</taxon>
        <taxon>Desulfopila</taxon>
    </lineage>
</organism>
<name>A0A1M7Y708_9BACT</name>
<dbReference type="OrthoDB" id="5333395at2"/>
<dbReference type="RefSeq" id="WP_073613591.1">
    <property type="nucleotide sequence ID" value="NZ_FRFE01000010.1"/>
</dbReference>
<comment type="catalytic activity">
    <reaction evidence="8 9">
        <text>(R)-pantoate + NADP(+) = 2-dehydropantoate + NADPH + H(+)</text>
        <dbReference type="Rhea" id="RHEA:16233"/>
        <dbReference type="ChEBI" id="CHEBI:11561"/>
        <dbReference type="ChEBI" id="CHEBI:15378"/>
        <dbReference type="ChEBI" id="CHEBI:15980"/>
        <dbReference type="ChEBI" id="CHEBI:57783"/>
        <dbReference type="ChEBI" id="CHEBI:58349"/>
        <dbReference type="EC" id="1.1.1.169"/>
    </reaction>
</comment>
<comment type="similarity">
    <text evidence="2 9">Belongs to the ketopantoate reductase family.</text>
</comment>
<comment type="function">
    <text evidence="9">Catalyzes the NADPH-dependent reduction of ketopantoate into pantoic acid.</text>
</comment>
<dbReference type="Gene3D" id="3.40.50.720">
    <property type="entry name" value="NAD(P)-binding Rossmann-like Domain"/>
    <property type="match status" value="1"/>
</dbReference>
<evidence type="ECO:0000256" key="3">
    <source>
        <dbReference type="ARBA" id="ARBA00013014"/>
    </source>
</evidence>
<dbReference type="PANTHER" id="PTHR43765:SF2">
    <property type="entry name" value="2-DEHYDROPANTOATE 2-REDUCTASE"/>
    <property type="match status" value="1"/>
</dbReference>
<dbReference type="NCBIfam" id="TIGR00745">
    <property type="entry name" value="apbA_panE"/>
    <property type="match status" value="1"/>
</dbReference>
<dbReference type="GO" id="GO:0050661">
    <property type="term" value="F:NADP binding"/>
    <property type="evidence" value="ECO:0007669"/>
    <property type="project" value="TreeGrafter"/>
</dbReference>
<evidence type="ECO:0000259" key="10">
    <source>
        <dbReference type="Pfam" id="PF02558"/>
    </source>
</evidence>
<dbReference type="Proteomes" id="UP000184603">
    <property type="component" value="Unassembled WGS sequence"/>
</dbReference>
<dbReference type="GO" id="GO:0015940">
    <property type="term" value="P:pantothenate biosynthetic process"/>
    <property type="evidence" value="ECO:0007669"/>
    <property type="project" value="UniProtKB-UniPathway"/>
</dbReference>
<dbReference type="InterPro" id="IPR003710">
    <property type="entry name" value="ApbA"/>
</dbReference>
<feature type="domain" description="Ketopantoate reductase C-terminal" evidence="11">
    <location>
        <begin position="183"/>
        <end position="306"/>
    </location>
</feature>
<evidence type="ECO:0000313" key="12">
    <source>
        <dbReference type="EMBL" id="SHO48422.1"/>
    </source>
</evidence>
<dbReference type="SUPFAM" id="SSF48179">
    <property type="entry name" value="6-phosphogluconate dehydrogenase C-terminal domain-like"/>
    <property type="match status" value="1"/>
</dbReference>
<dbReference type="EMBL" id="FRFE01000010">
    <property type="protein sequence ID" value="SHO48422.1"/>
    <property type="molecule type" value="Genomic_DNA"/>
</dbReference>
<dbReference type="EC" id="1.1.1.169" evidence="3 9"/>
<dbReference type="UniPathway" id="UPA00028">
    <property type="reaction ID" value="UER00004"/>
</dbReference>
<dbReference type="SUPFAM" id="SSF51735">
    <property type="entry name" value="NAD(P)-binding Rossmann-fold domains"/>
    <property type="match status" value="1"/>
</dbReference>
<keyword evidence="13" id="KW-1185">Reference proteome</keyword>
<sequence length="315" mass="33984">MRIVIVGGGAIGRLFGSLLAKAKNEVTLLDIDAEVVDAMKDKGIGVVASSMGDPDMVTPVPVTAITDASLVSGCDLVMLMVKSFATRVATESVAHLINSDCPLLGVQTGLGNIEIMEQLVPRQHILAGFTFMSGTALGTSKVRYGREGKTYIGELDGQITERVQKIANVFEAGGITTQVAKRIVGRLWCKVIVYSAINPLSSILKVPNGCLTGKMESITLMKRLLDEGKAVADACGIDLVYKDLYELLFDACQRSSNNLSSMLQDILNDRMTEIDAQNGAICRYAAERGISVPTHQAMVELVKLLEKWRPGMEQF</sequence>
<dbReference type="InterPro" id="IPR013328">
    <property type="entry name" value="6PGD_dom2"/>
</dbReference>
<dbReference type="GO" id="GO:0005737">
    <property type="term" value="C:cytoplasm"/>
    <property type="evidence" value="ECO:0007669"/>
    <property type="project" value="TreeGrafter"/>
</dbReference>
<dbReference type="Gene3D" id="1.10.1040.10">
    <property type="entry name" value="N-(1-d-carboxylethyl)-l-norvaline Dehydrogenase, domain 2"/>
    <property type="match status" value="1"/>
</dbReference>
<accession>A0A1M7Y708</accession>
<dbReference type="InterPro" id="IPR036291">
    <property type="entry name" value="NAD(P)-bd_dom_sf"/>
</dbReference>
<feature type="domain" description="Ketopantoate reductase N-terminal" evidence="10">
    <location>
        <begin position="3"/>
        <end position="156"/>
    </location>
</feature>
<evidence type="ECO:0000256" key="4">
    <source>
        <dbReference type="ARBA" id="ARBA00019465"/>
    </source>
</evidence>
<gene>
    <name evidence="12" type="ORF">SAMN02745220_02290</name>
</gene>
<dbReference type="GO" id="GO:0008677">
    <property type="term" value="F:2-dehydropantoate 2-reductase activity"/>
    <property type="evidence" value="ECO:0007669"/>
    <property type="project" value="UniProtKB-EC"/>
</dbReference>
<keyword evidence="5 9" id="KW-0521">NADP</keyword>
<evidence type="ECO:0000256" key="7">
    <source>
        <dbReference type="ARBA" id="ARBA00032024"/>
    </source>
</evidence>
<evidence type="ECO:0000256" key="5">
    <source>
        <dbReference type="ARBA" id="ARBA00022857"/>
    </source>
</evidence>
<dbReference type="STRING" id="1121416.SAMN02745220_02290"/>
<reference evidence="12 13" key="1">
    <citation type="submission" date="2016-12" db="EMBL/GenBank/DDBJ databases">
        <authorList>
            <person name="Song W.-J."/>
            <person name="Kurnit D.M."/>
        </authorList>
    </citation>
    <scope>NUCLEOTIDE SEQUENCE [LARGE SCALE GENOMIC DNA]</scope>
    <source>
        <strain evidence="12 13">DSM 18488</strain>
    </source>
</reference>
<keyword evidence="9" id="KW-0566">Pantothenate biosynthesis</keyword>
<dbReference type="InterPro" id="IPR013332">
    <property type="entry name" value="KPR_N"/>
</dbReference>
<dbReference type="AlphaFoldDB" id="A0A1M7Y708"/>